<accession>A0A507QUS2</accession>
<evidence type="ECO:0000256" key="1">
    <source>
        <dbReference type="SAM" id="MobiDB-lite"/>
    </source>
</evidence>
<organism evidence="2 3">
    <name type="scientific">Monascus purpureus</name>
    <name type="common">Red mold</name>
    <name type="synonym">Monascus anka</name>
    <dbReference type="NCBI Taxonomy" id="5098"/>
    <lineage>
        <taxon>Eukaryota</taxon>
        <taxon>Fungi</taxon>
        <taxon>Dikarya</taxon>
        <taxon>Ascomycota</taxon>
        <taxon>Pezizomycotina</taxon>
        <taxon>Eurotiomycetes</taxon>
        <taxon>Eurotiomycetidae</taxon>
        <taxon>Eurotiales</taxon>
        <taxon>Aspergillaceae</taxon>
        <taxon>Monascus</taxon>
    </lineage>
</organism>
<keyword evidence="3" id="KW-1185">Reference proteome</keyword>
<feature type="compositionally biased region" description="Low complexity" evidence="1">
    <location>
        <begin position="17"/>
        <end position="31"/>
    </location>
</feature>
<reference evidence="2 3" key="1">
    <citation type="submission" date="2019-06" db="EMBL/GenBank/DDBJ databases">
        <title>Wine fermentation using esterase from Monascus purpureus.</title>
        <authorList>
            <person name="Geng C."/>
            <person name="Zhang Y."/>
        </authorList>
    </citation>
    <scope>NUCLEOTIDE SEQUENCE [LARGE SCALE GENOMIC DNA]</scope>
    <source>
        <strain evidence="2">HQ1</strain>
    </source>
</reference>
<name>A0A507QUS2_MONPU</name>
<sequence>MPETIGEDPRASDCRSITHSVSRTSLSSGSTDRLMVTPNASLSQNCHLNRSLEKPAAGSQCDDDSIRDSVSRRRRRAVYFHRPPVWCVNTYPDENGKRYYTPLDDPCEGGAKEQVDRSLRTQSECEKCKLTATAPAKPDVRWLSENIFQDGLRPSSYHQSKATLCTRLQSCKDIRVGIDEKWAIQEGSLVISIDPMYTNIDYDGRAADEFELAHGDFYVVCRIYADLWALCAKVSFCEQAESCPGILGFLPLCALTLAANFNAFVKRCSCYASTPNNELSYPGNGLSVTPPERSHSLNASRQLFQGNSPEITVPAMVYEAFNIFSLEGTGVDFVPLDSTLEPLLSEMGVGRGPLGRQLSLKRIWHNLRFSEPEASDKLQSPFTQSRFRRHSRRNRSSSSSTSQGLKWPARVSQEQPRRRRHHIRELISSGSERLRYHSRSNSTESDSWWR</sequence>
<feature type="region of interest" description="Disordered" evidence="1">
    <location>
        <begin position="1"/>
        <end position="33"/>
    </location>
</feature>
<feature type="compositionally biased region" description="Basic residues" evidence="1">
    <location>
        <begin position="386"/>
        <end position="395"/>
    </location>
</feature>
<proteinExistence type="predicted"/>
<gene>
    <name evidence="2" type="ORF">MPDQ_007131</name>
</gene>
<evidence type="ECO:0000313" key="3">
    <source>
        <dbReference type="Proteomes" id="UP000319663"/>
    </source>
</evidence>
<comment type="caution">
    <text evidence="2">The sequence shown here is derived from an EMBL/GenBank/DDBJ whole genome shotgun (WGS) entry which is preliminary data.</text>
</comment>
<dbReference type="Proteomes" id="UP000319663">
    <property type="component" value="Unassembled WGS sequence"/>
</dbReference>
<feature type="region of interest" description="Disordered" evidence="1">
    <location>
        <begin position="375"/>
        <end position="420"/>
    </location>
</feature>
<evidence type="ECO:0000313" key="2">
    <source>
        <dbReference type="EMBL" id="TQB72059.1"/>
    </source>
</evidence>
<dbReference type="EMBL" id="VIFY01000070">
    <property type="protein sequence ID" value="TQB72059.1"/>
    <property type="molecule type" value="Genomic_DNA"/>
</dbReference>
<dbReference type="AlphaFoldDB" id="A0A507QUS2"/>
<protein>
    <submittedName>
        <fullName evidence="2">Uncharacterized protein</fullName>
    </submittedName>
</protein>